<evidence type="ECO:0000313" key="1">
    <source>
        <dbReference type="EMBL" id="VDK25298.1"/>
    </source>
</evidence>
<proteinExistence type="predicted"/>
<sequence length="49" mass="5719">MDQMVYVRHYRWKVCLTAITSLISVSITSAPIVQRTSLRMRHQVAKSQK</sequence>
<keyword evidence="2" id="KW-1185">Reference proteome</keyword>
<protein>
    <submittedName>
        <fullName evidence="3">Secreted protein</fullName>
    </submittedName>
</protein>
<dbReference type="AlphaFoldDB" id="A0A0M3JD25"/>
<reference evidence="3" key="1">
    <citation type="submission" date="2017-02" db="UniProtKB">
        <authorList>
            <consortium name="WormBaseParasite"/>
        </authorList>
    </citation>
    <scope>IDENTIFICATION</scope>
</reference>
<dbReference type="EMBL" id="UYRR01010231">
    <property type="protein sequence ID" value="VDK25298.1"/>
    <property type="molecule type" value="Genomic_DNA"/>
</dbReference>
<evidence type="ECO:0000313" key="3">
    <source>
        <dbReference type="WBParaSite" id="ASIM_0000551101-mRNA-1"/>
    </source>
</evidence>
<dbReference type="WBParaSite" id="ASIM_0000551101-mRNA-1">
    <property type="protein sequence ID" value="ASIM_0000551101-mRNA-1"/>
    <property type="gene ID" value="ASIM_0000551101"/>
</dbReference>
<dbReference type="Proteomes" id="UP000267096">
    <property type="component" value="Unassembled WGS sequence"/>
</dbReference>
<organism evidence="3">
    <name type="scientific">Anisakis simplex</name>
    <name type="common">Herring worm</name>
    <dbReference type="NCBI Taxonomy" id="6269"/>
    <lineage>
        <taxon>Eukaryota</taxon>
        <taxon>Metazoa</taxon>
        <taxon>Ecdysozoa</taxon>
        <taxon>Nematoda</taxon>
        <taxon>Chromadorea</taxon>
        <taxon>Rhabditida</taxon>
        <taxon>Spirurina</taxon>
        <taxon>Ascaridomorpha</taxon>
        <taxon>Ascaridoidea</taxon>
        <taxon>Anisakidae</taxon>
        <taxon>Anisakis</taxon>
        <taxon>Anisakis simplex complex</taxon>
    </lineage>
</organism>
<name>A0A0M3JD25_ANISI</name>
<accession>A0A0M3JD25</accession>
<reference evidence="1 2" key="2">
    <citation type="submission" date="2018-11" db="EMBL/GenBank/DDBJ databases">
        <authorList>
            <consortium name="Pathogen Informatics"/>
        </authorList>
    </citation>
    <scope>NUCLEOTIDE SEQUENCE [LARGE SCALE GENOMIC DNA]</scope>
</reference>
<gene>
    <name evidence="1" type="ORF">ASIM_LOCUS5303</name>
</gene>
<evidence type="ECO:0000313" key="2">
    <source>
        <dbReference type="Proteomes" id="UP000267096"/>
    </source>
</evidence>